<evidence type="ECO:0000256" key="1">
    <source>
        <dbReference type="SAM" id="SignalP"/>
    </source>
</evidence>
<dbReference type="EMBL" id="JBHRSJ010000002">
    <property type="protein sequence ID" value="MFC2971059.1"/>
    <property type="molecule type" value="Genomic_DNA"/>
</dbReference>
<dbReference type="PANTHER" id="PTHR38593:SF1">
    <property type="entry name" value="BLR2558 PROTEIN"/>
    <property type="match status" value="1"/>
</dbReference>
<dbReference type="InterPro" id="IPR025419">
    <property type="entry name" value="DUF4142"/>
</dbReference>
<evidence type="ECO:0000259" key="2">
    <source>
        <dbReference type="Pfam" id="PF13628"/>
    </source>
</evidence>
<feature type="domain" description="DUF4142" evidence="2">
    <location>
        <begin position="28"/>
        <end position="161"/>
    </location>
</feature>
<organism evidence="3 4">
    <name type="scientific">Azotobacter bryophylli</name>
    <dbReference type="NCBI Taxonomy" id="1986537"/>
    <lineage>
        <taxon>Bacteria</taxon>
        <taxon>Pseudomonadati</taxon>
        <taxon>Pseudomonadota</taxon>
        <taxon>Gammaproteobacteria</taxon>
        <taxon>Pseudomonadales</taxon>
        <taxon>Pseudomonadaceae</taxon>
        <taxon>Azotobacter</taxon>
    </lineage>
</organism>
<dbReference type="InterPro" id="IPR012347">
    <property type="entry name" value="Ferritin-like"/>
</dbReference>
<protein>
    <submittedName>
        <fullName evidence="3">DUF4142 domain-containing protein</fullName>
    </submittedName>
</protein>
<dbReference type="Proteomes" id="UP001595457">
    <property type="component" value="Unassembled WGS sequence"/>
</dbReference>
<gene>
    <name evidence="3" type="ORF">ACFOJE_02355</name>
</gene>
<feature type="signal peptide" evidence="1">
    <location>
        <begin position="1"/>
        <end position="21"/>
    </location>
</feature>
<name>A0ABV7ANS2_9GAMM</name>
<sequence>MRTYKALLASVLLLGFSAVYAAEKLSPAEFVDEASAKSVAEIEGGKMALRKSSSEDVKAYAQRMIDHHTTVNTELAKIAHQKNLKVANEAELMSKAQELILKLREGESFDKAYAKNQVSAHEATIKLFREESHSSADPELKAFATKSLPMLEQHLEEAKRLAEAH</sequence>
<dbReference type="PANTHER" id="PTHR38593">
    <property type="entry name" value="BLR2558 PROTEIN"/>
    <property type="match status" value="1"/>
</dbReference>
<dbReference type="Pfam" id="PF13628">
    <property type="entry name" value="DUF4142"/>
    <property type="match status" value="1"/>
</dbReference>
<evidence type="ECO:0000313" key="4">
    <source>
        <dbReference type="Proteomes" id="UP001595457"/>
    </source>
</evidence>
<keyword evidence="4" id="KW-1185">Reference proteome</keyword>
<keyword evidence="1" id="KW-0732">Signal</keyword>
<feature type="chain" id="PRO_5045259022" evidence="1">
    <location>
        <begin position="22"/>
        <end position="165"/>
    </location>
</feature>
<dbReference type="Gene3D" id="1.20.1260.10">
    <property type="match status" value="1"/>
</dbReference>
<comment type="caution">
    <text evidence="3">The sequence shown here is derived from an EMBL/GenBank/DDBJ whole genome shotgun (WGS) entry which is preliminary data.</text>
</comment>
<evidence type="ECO:0000313" key="3">
    <source>
        <dbReference type="EMBL" id="MFC2971059.1"/>
    </source>
</evidence>
<dbReference type="RefSeq" id="WP_377812644.1">
    <property type="nucleotide sequence ID" value="NZ_JBHRSJ010000002.1"/>
</dbReference>
<reference evidence="4" key="1">
    <citation type="journal article" date="2019" name="Int. J. Syst. Evol. Microbiol.">
        <title>The Global Catalogue of Microorganisms (GCM) 10K type strain sequencing project: providing services to taxonomists for standard genome sequencing and annotation.</title>
        <authorList>
            <consortium name="The Broad Institute Genomics Platform"/>
            <consortium name="The Broad Institute Genome Sequencing Center for Infectious Disease"/>
            <person name="Wu L."/>
            <person name="Ma J."/>
        </authorList>
    </citation>
    <scope>NUCLEOTIDE SEQUENCE [LARGE SCALE GENOMIC DNA]</scope>
    <source>
        <strain evidence="4">KCTC 62195</strain>
    </source>
</reference>
<accession>A0ABV7ANS2</accession>
<proteinExistence type="predicted"/>